<keyword evidence="7 8" id="KW-0472">Membrane</keyword>
<dbReference type="AlphaFoldDB" id="A0A0A2DGQ2"/>
<keyword evidence="3" id="KW-0813">Transport</keyword>
<evidence type="ECO:0000256" key="3">
    <source>
        <dbReference type="ARBA" id="ARBA00022448"/>
    </source>
</evidence>
<dbReference type="GO" id="GO:0005886">
    <property type="term" value="C:plasma membrane"/>
    <property type="evidence" value="ECO:0007669"/>
    <property type="project" value="UniProtKB-SubCell"/>
</dbReference>
<feature type="transmembrane region" description="Helical" evidence="8">
    <location>
        <begin position="253"/>
        <end position="273"/>
    </location>
</feature>
<dbReference type="Gene3D" id="1.20.1720.10">
    <property type="entry name" value="Multidrug resistance protein D"/>
    <property type="match status" value="1"/>
</dbReference>
<reference evidence="10 11" key="1">
    <citation type="submission" date="2014-10" db="EMBL/GenBank/DDBJ databases">
        <title>Whole Genome sequence of Corynebacterium auriscanis strain CIP 106629.</title>
        <authorList>
            <person name="Hassan S.S."/>
            <person name="Jamal S.B."/>
            <person name="Tiwari S."/>
            <person name="Oliveira L.D.C."/>
            <person name="Souza F."/>
            <person name="Mariano D.C."/>
            <person name="Almeida S."/>
            <person name="Dorella F."/>
            <person name="Pereira F."/>
            <person name="Carvalho A."/>
            <person name="Leal C.A."/>
            <person name="Soares S.D.C."/>
            <person name="Figueiredo H.C."/>
            <person name="Silva A."/>
            <person name="Azevedo V.A."/>
        </authorList>
    </citation>
    <scope>NUCLEOTIDE SEQUENCE [LARGE SCALE GENOMIC DNA]</scope>
    <source>
        <strain evidence="10 11">CIP 106629</strain>
    </source>
</reference>
<gene>
    <name evidence="10" type="ORF">MA47_08235</name>
</gene>
<accession>A0A0A2DGQ2</accession>
<dbReference type="InterPro" id="IPR020846">
    <property type="entry name" value="MFS_dom"/>
</dbReference>
<feature type="transmembrane region" description="Helical" evidence="8">
    <location>
        <begin position="143"/>
        <end position="164"/>
    </location>
</feature>
<dbReference type="Pfam" id="PF07690">
    <property type="entry name" value="MFS_1"/>
    <property type="match status" value="1"/>
</dbReference>
<dbReference type="InterPro" id="IPR036259">
    <property type="entry name" value="MFS_trans_sf"/>
</dbReference>
<proteinExistence type="inferred from homology"/>
<keyword evidence="5 8" id="KW-0812">Transmembrane</keyword>
<feature type="transmembrane region" description="Helical" evidence="8">
    <location>
        <begin position="81"/>
        <end position="108"/>
    </location>
</feature>
<organism evidence="10 11">
    <name type="scientific">Corynebacterium auriscanis</name>
    <dbReference type="NCBI Taxonomy" id="99807"/>
    <lineage>
        <taxon>Bacteria</taxon>
        <taxon>Bacillati</taxon>
        <taxon>Actinomycetota</taxon>
        <taxon>Actinomycetes</taxon>
        <taxon>Mycobacteriales</taxon>
        <taxon>Corynebacteriaceae</taxon>
        <taxon>Corynebacterium</taxon>
    </lineage>
</organism>
<dbReference type="PANTHER" id="PTHR23502">
    <property type="entry name" value="MAJOR FACILITATOR SUPERFAMILY"/>
    <property type="match status" value="1"/>
</dbReference>
<feature type="domain" description="Major facilitator superfamily (MFS) profile" evidence="9">
    <location>
        <begin position="15"/>
        <end position="402"/>
    </location>
</feature>
<feature type="transmembrane region" description="Helical" evidence="8">
    <location>
        <begin position="170"/>
        <end position="189"/>
    </location>
</feature>
<keyword evidence="11" id="KW-1185">Reference proteome</keyword>
<dbReference type="CDD" id="cd17320">
    <property type="entry name" value="MFS_MdfA_MDR_like"/>
    <property type="match status" value="1"/>
</dbReference>
<dbReference type="EMBL" id="JRVJ01000016">
    <property type="protein sequence ID" value="KGM18355.1"/>
    <property type="molecule type" value="Genomic_DNA"/>
</dbReference>
<dbReference type="InterPro" id="IPR004812">
    <property type="entry name" value="Efflux_drug-R_Bcr/CmlA"/>
</dbReference>
<comment type="caution">
    <text evidence="10">The sequence shown here is derived from an EMBL/GenBank/DDBJ whole genome shotgun (WGS) entry which is preliminary data.</text>
</comment>
<keyword evidence="6 8" id="KW-1133">Transmembrane helix</keyword>
<feature type="transmembrane region" description="Helical" evidence="8">
    <location>
        <begin position="114"/>
        <end position="131"/>
    </location>
</feature>
<feature type="transmembrane region" description="Helical" evidence="8">
    <location>
        <begin position="349"/>
        <end position="368"/>
    </location>
</feature>
<feature type="transmembrane region" description="Helical" evidence="8">
    <location>
        <begin position="312"/>
        <end position="337"/>
    </location>
</feature>
<evidence type="ECO:0000313" key="11">
    <source>
        <dbReference type="Proteomes" id="UP000030145"/>
    </source>
</evidence>
<evidence type="ECO:0000256" key="5">
    <source>
        <dbReference type="ARBA" id="ARBA00022692"/>
    </source>
</evidence>
<protein>
    <recommendedName>
        <fullName evidence="9">Major facilitator superfamily (MFS) profile domain-containing protein</fullName>
    </recommendedName>
</protein>
<evidence type="ECO:0000313" key="10">
    <source>
        <dbReference type="EMBL" id="KGM18355.1"/>
    </source>
</evidence>
<feature type="transmembrane region" description="Helical" evidence="8">
    <location>
        <begin position="50"/>
        <end position="69"/>
    </location>
</feature>
<comment type="similarity">
    <text evidence="2">Belongs to the major facilitator superfamily. Bcr/CmlA family.</text>
</comment>
<evidence type="ECO:0000256" key="4">
    <source>
        <dbReference type="ARBA" id="ARBA00022475"/>
    </source>
</evidence>
<dbReference type="InterPro" id="IPR011701">
    <property type="entry name" value="MFS"/>
</dbReference>
<dbReference type="Proteomes" id="UP000030145">
    <property type="component" value="Unassembled WGS sequence"/>
</dbReference>
<feature type="transmembrane region" description="Helical" evidence="8">
    <location>
        <begin position="219"/>
        <end position="247"/>
    </location>
</feature>
<evidence type="ECO:0000256" key="2">
    <source>
        <dbReference type="ARBA" id="ARBA00006236"/>
    </source>
</evidence>
<sequence>MSNGENQRAGLSRGTIVVLALGGGFAPFAIDAYVPGLDQIAHEFDVSASVAQLSLTGFLVTMGLAQLLIGPLSDQRGRRRLLLIGLGGSVIASIVAAMAPSILVLIIARMLQGFFGAAGVVLSKAIIADLGRGVGVAKAFSTLMAVQSIAPVIAPAIGGFLVPAFGWRSVFVFLALLAFGTLVGAYWMVPETLPEEARNTNGFRKIFGSMGKLLTEPSFLFTLLMFVSAFAVMFSYIAGSSFIMIRLNGFSTAQYSVMFTINSATLVIANLLNSRIVTKVPVLKWVSIVTGVMGAAVLWILVTVLVFDAAAIPLMIGFFILVGSNGFLFPNTVALAMQASEGRTGSGSALLGAFQFTFAAGIAPLTGVGDGSSALPMALVMTVGAAILAGGVTGLRAVTSNAQKD</sequence>
<dbReference type="SUPFAM" id="SSF103473">
    <property type="entry name" value="MFS general substrate transporter"/>
    <property type="match status" value="1"/>
</dbReference>
<dbReference type="NCBIfam" id="TIGR00710">
    <property type="entry name" value="efflux_Bcr_CflA"/>
    <property type="match status" value="1"/>
</dbReference>
<evidence type="ECO:0000256" key="7">
    <source>
        <dbReference type="ARBA" id="ARBA00023136"/>
    </source>
</evidence>
<evidence type="ECO:0000256" key="8">
    <source>
        <dbReference type="SAM" id="Phobius"/>
    </source>
</evidence>
<evidence type="ECO:0000256" key="1">
    <source>
        <dbReference type="ARBA" id="ARBA00004651"/>
    </source>
</evidence>
<keyword evidence="4" id="KW-1003">Cell membrane</keyword>
<evidence type="ECO:0000259" key="9">
    <source>
        <dbReference type="PROSITE" id="PS50850"/>
    </source>
</evidence>
<dbReference type="GO" id="GO:1990961">
    <property type="term" value="P:xenobiotic detoxification by transmembrane export across the plasma membrane"/>
    <property type="evidence" value="ECO:0007669"/>
    <property type="project" value="InterPro"/>
</dbReference>
<name>A0A0A2DGQ2_9CORY</name>
<dbReference type="RefSeq" id="WP_035115170.1">
    <property type="nucleotide sequence ID" value="NZ_CP047046.1"/>
</dbReference>
<dbReference type="GO" id="GO:0042910">
    <property type="term" value="F:xenobiotic transmembrane transporter activity"/>
    <property type="evidence" value="ECO:0007669"/>
    <property type="project" value="InterPro"/>
</dbReference>
<dbReference type="PANTHER" id="PTHR23502:SF132">
    <property type="entry name" value="POLYAMINE TRANSPORTER 2-RELATED"/>
    <property type="match status" value="1"/>
</dbReference>
<feature type="transmembrane region" description="Helical" evidence="8">
    <location>
        <begin position="12"/>
        <end position="30"/>
    </location>
</feature>
<feature type="transmembrane region" description="Helical" evidence="8">
    <location>
        <begin position="374"/>
        <end position="395"/>
    </location>
</feature>
<dbReference type="GeneID" id="300553040"/>
<evidence type="ECO:0000256" key="6">
    <source>
        <dbReference type="ARBA" id="ARBA00022989"/>
    </source>
</evidence>
<dbReference type="PROSITE" id="PS50850">
    <property type="entry name" value="MFS"/>
    <property type="match status" value="1"/>
</dbReference>
<feature type="transmembrane region" description="Helical" evidence="8">
    <location>
        <begin position="285"/>
        <end position="306"/>
    </location>
</feature>
<comment type="subcellular location">
    <subcellularLocation>
        <location evidence="1">Cell membrane</location>
        <topology evidence="1">Multi-pass membrane protein</topology>
    </subcellularLocation>
</comment>